<dbReference type="Pfam" id="PF01713">
    <property type="entry name" value="Smr"/>
    <property type="match status" value="1"/>
</dbReference>
<dbReference type="eggNOG" id="COG1193">
    <property type="taxonomic scope" value="Bacteria"/>
</dbReference>
<dbReference type="SUPFAM" id="SSF160443">
    <property type="entry name" value="SMR domain-like"/>
    <property type="match status" value="1"/>
</dbReference>
<accession>C0EC59</accession>
<dbReference type="InterPro" id="IPR036063">
    <property type="entry name" value="Smr_dom_sf"/>
</dbReference>
<dbReference type="Gene3D" id="3.30.1370.110">
    <property type="match status" value="1"/>
</dbReference>
<dbReference type="HOGENOM" id="CLU_178484_0_0_9"/>
<proteinExistence type="predicted"/>
<reference evidence="2 3" key="2">
    <citation type="submission" date="2009-02" db="EMBL/GenBank/DDBJ databases">
        <title>Draft genome sequence of Clostridium methylpentosum (DSM 5476).</title>
        <authorList>
            <person name="Sudarsanam P."/>
            <person name="Ley R."/>
            <person name="Guruge J."/>
            <person name="Turnbaugh P.J."/>
            <person name="Mahowald M."/>
            <person name="Liep D."/>
            <person name="Gordon J."/>
        </authorList>
    </citation>
    <scope>NUCLEOTIDE SEQUENCE [LARGE SCALE GENOMIC DNA]</scope>
    <source>
        <strain evidence="2 3">DSM 5476</strain>
    </source>
</reference>
<dbReference type="AlphaFoldDB" id="C0EC59"/>
<evidence type="ECO:0000259" key="1">
    <source>
        <dbReference type="Pfam" id="PF01713"/>
    </source>
</evidence>
<evidence type="ECO:0000313" key="2">
    <source>
        <dbReference type="EMBL" id="EEG30949.1"/>
    </source>
</evidence>
<dbReference type="EMBL" id="ACEC01000046">
    <property type="protein sequence ID" value="EEG30949.1"/>
    <property type="molecule type" value="Genomic_DNA"/>
</dbReference>
<dbReference type="InterPro" id="IPR002625">
    <property type="entry name" value="Smr_dom"/>
</dbReference>
<reference evidence="2 3" key="1">
    <citation type="submission" date="2009-01" db="EMBL/GenBank/DDBJ databases">
        <authorList>
            <person name="Fulton L."/>
            <person name="Clifton S."/>
            <person name="Fulton B."/>
            <person name="Xu J."/>
            <person name="Minx P."/>
            <person name="Pepin K.H."/>
            <person name="Johnson M."/>
            <person name="Bhonagiri V."/>
            <person name="Nash W.E."/>
            <person name="Mardis E.R."/>
            <person name="Wilson R.K."/>
        </authorList>
    </citation>
    <scope>NUCLEOTIDE SEQUENCE [LARGE SCALE GENOMIC DNA]</scope>
    <source>
        <strain evidence="2 3">DSM 5476</strain>
    </source>
</reference>
<evidence type="ECO:0000313" key="3">
    <source>
        <dbReference type="Proteomes" id="UP000003340"/>
    </source>
</evidence>
<gene>
    <name evidence="2" type="ORF">CLOSTMETH_01428</name>
</gene>
<protein>
    <submittedName>
        <fullName evidence="2">Smr domain protein</fullName>
    </submittedName>
</protein>
<sequence>MNRKGGMTMIRYVTAQQVEIDIHEMKREQAKKYLERFLSSANGNVREVTVIHGFSGGTVLRDMVQKGLKHHRIKAKLRSFNPGITILELN</sequence>
<name>C0EC59_9FIRM</name>
<dbReference type="STRING" id="537013.CLOSTMETH_01428"/>
<comment type="caution">
    <text evidence="2">The sequence shown here is derived from an EMBL/GenBank/DDBJ whole genome shotgun (WGS) entry which is preliminary data.</text>
</comment>
<organism evidence="2 3">
    <name type="scientific">[Clostridium] methylpentosum DSM 5476</name>
    <dbReference type="NCBI Taxonomy" id="537013"/>
    <lineage>
        <taxon>Bacteria</taxon>
        <taxon>Bacillati</taxon>
        <taxon>Bacillota</taxon>
        <taxon>Clostridia</taxon>
        <taxon>Eubacteriales</taxon>
        <taxon>Oscillospiraceae</taxon>
        <taxon>Oscillospiraceae incertae sedis</taxon>
    </lineage>
</organism>
<keyword evidence="3" id="KW-1185">Reference proteome</keyword>
<feature type="domain" description="Smr" evidence="1">
    <location>
        <begin position="20"/>
        <end position="79"/>
    </location>
</feature>
<dbReference type="Proteomes" id="UP000003340">
    <property type="component" value="Unassembled WGS sequence"/>
</dbReference>